<evidence type="ECO:0000256" key="5">
    <source>
        <dbReference type="ARBA" id="ARBA00022664"/>
    </source>
</evidence>
<dbReference type="InterPro" id="IPR010920">
    <property type="entry name" value="LSM_dom_sf"/>
</dbReference>
<evidence type="ECO:0000313" key="15">
    <source>
        <dbReference type="Proteomes" id="UP001237642"/>
    </source>
</evidence>
<comment type="subcellular location">
    <subcellularLocation>
        <location evidence="1">Cytoplasm</location>
        <location evidence="1">P-body</location>
    </subcellularLocation>
</comment>
<accession>A0AAD8HBF5</accession>
<dbReference type="GO" id="GO:0006397">
    <property type="term" value="P:mRNA processing"/>
    <property type="evidence" value="ECO:0007669"/>
    <property type="project" value="UniProtKB-KW"/>
</dbReference>
<dbReference type="PROSITE" id="PS51536">
    <property type="entry name" value="TFG"/>
    <property type="match status" value="1"/>
</dbReference>
<feature type="short sequence motif" description="TFG box" evidence="8">
    <location>
        <begin position="507"/>
        <end position="527"/>
    </location>
</feature>
<evidence type="ECO:0000256" key="6">
    <source>
        <dbReference type="ARBA" id="ARBA00059323"/>
    </source>
</evidence>
<dbReference type="Gene3D" id="2.30.30.100">
    <property type="match status" value="1"/>
</dbReference>
<dbReference type="InterPro" id="IPR025768">
    <property type="entry name" value="TFG_box"/>
</dbReference>
<organism evidence="14 15">
    <name type="scientific">Heracleum sosnowskyi</name>
    <dbReference type="NCBI Taxonomy" id="360622"/>
    <lineage>
        <taxon>Eukaryota</taxon>
        <taxon>Viridiplantae</taxon>
        <taxon>Streptophyta</taxon>
        <taxon>Embryophyta</taxon>
        <taxon>Tracheophyta</taxon>
        <taxon>Spermatophyta</taxon>
        <taxon>Magnoliopsida</taxon>
        <taxon>eudicotyledons</taxon>
        <taxon>Gunneridae</taxon>
        <taxon>Pentapetalae</taxon>
        <taxon>asterids</taxon>
        <taxon>campanulids</taxon>
        <taxon>Apiales</taxon>
        <taxon>Apiaceae</taxon>
        <taxon>Apioideae</taxon>
        <taxon>apioid superclade</taxon>
        <taxon>Tordylieae</taxon>
        <taxon>Tordyliinae</taxon>
        <taxon>Heracleum</taxon>
    </lineage>
</organism>
<keyword evidence="15" id="KW-1185">Reference proteome</keyword>
<dbReference type="InterPro" id="IPR025761">
    <property type="entry name" value="FFD_box"/>
</dbReference>
<dbReference type="GO" id="GO:0003729">
    <property type="term" value="F:mRNA binding"/>
    <property type="evidence" value="ECO:0007669"/>
    <property type="project" value="TreeGrafter"/>
</dbReference>
<comment type="function">
    <text evidence="6">As a component of the decapping complex, involved in the degradation of mRNAs. Promotes P-body formation. Translational repressor.</text>
</comment>
<protein>
    <submittedName>
        <fullName evidence="14">FDF domain</fullName>
    </submittedName>
</protein>
<evidence type="ECO:0000256" key="3">
    <source>
        <dbReference type="ARBA" id="ARBA00022490"/>
    </source>
</evidence>
<dbReference type="FunFam" id="2.30.30.100:FF:000033">
    <property type="entry name" value="Trailer hitch, isoform C"/>
    <property type="match status" value="1"/>
</dbReference>
<dbReference type="SMART" id="SM01271">
    <property type="entry name" value="LSM14"/>
    <property type="match status" value="1"/>
</dbReference>
<dbReference type="SUPFAM" id="SSF50182">
    <property type="entry name" value="Sm-like ribonucleoproteins"/>
    <property type="match status" value="1"/>
</dbReference>
<comment type="caution">
    <text evidence="14">The sequence shown here is derived from an EMBL/GenBank/DDBJ whole genome shotgun (WGS) entry which is preliminary data.</text>
</comment>
<dbReference type="GO" id="GO:0034063">
    <property type="term" value="P:stress granule assembly"/>
    <property type="evidence" value="ECO:0007669"/>
    <property type="project" value="TreeGrafter"/>
</dbReference>
<dbReference type="PROSITE" id="PS51513">
    <property type="entry name" value="FFD"/>
    <property type="match status" value="1"/>
</dbReference>
<reference evidence="14" key="1">
    <citation type="submission" date="2023-02" db="EMBL/GenBank/DDBJ databases">
        <title>Genome of toxic invasive species Heracleum sosnowskyi carries increased number of genes despite the absence of recent whole-genome duplications.</title>
        <authorList>
            <person name="Schelkunov M."/>
            <person name="Shtratnikova V."/>
            <person name="Makarenko M."/>
            <person name="Klepikova A."/>
            <person name="Omelchenko D."/>
            <person name="Novikova G."/>
            <person name="Obukhova E."/>
            <person name="Bogdanov V."/>
            <person name="Penin A."/>
            <person name="Logacheva M."/>
        </authorList>
    </citation>
    <scope>NUCLEOTIDE SEQUENCE</scope>
    <source>
        <strain evidence="14">Hsosn_3</strain>
        <tissue evidence="14">Leaf</tissue>
    </source>
</reference>
<evidence type="ECO:0000256" key="2">
    <source>
        <dbReference type="ARBA" id="ARBA00010415"/>
    </source>
</evidence>
<feature type="short sequence motif" description="FFD box" evidence="7">
    <location>
        <begin position="487"/>
        <end position="502"/>
    </location>
</feature>
<dbReference type="GO" id="GO:0033962">
    <property type="term" value="P:P-body assembly"/>
    <property type="evidence" value="ECO:0007669"/>
    <property type="project" value="TreeGrafter"/>
</dbReference>
<sequence length="601" mass="64847">MEASRSTNPSPDSYVGSLISLISKAEIRYEGILFNINTQESSIALRNVRSFGSEGRKKDGPQVPPSDKVYEYILFRGSDIKDLHVKSSPSAQTTASIYNDPAIIQSQIPQEAATSTSLPYSGTMSQQDFNSYTSQLGLPKSSPQNSAPLYQPGGSLGSWGSSYPLPTTNNIMPAPTYLQGNQGASVGLQTQQQSLLQPPSRLPTPPSVHQTMPYPAMSASLPSRSSTVPIPPFLDIPSSLLPSFSPTAPNVYSPFLPSHSSALPADSTTVLNPNKGPMQGLRSADMSTTSLQLVTPPTTILDESVFLTAGAVQPKSAEPTLTFNNIMESEQHVSGSSGSFSNRGLAPPLVTPNQFVQPVTAIMPSSQSLQSIQKDVEMVQVSSTVPRLQTIPGAQAPLLPLPTSVDYKIQGDPLHSRHNNRGRGRGRGHWASHNVTNFTEDFDFVSMNEKFNKDEVWGQLGKKNATQEDGYSRDKDNVGKITSETKPVYVKDDFFDSLSSNATGSHRGRSIFSEEKKLNTETFGNSARHRVGHGGRGYGRSGHGFDRGGHGFDRRGRGLGRDGYGYNRVGGFGHGGQLRDGRNSGRSYGYNERGGWGHHAT</sequence>
<feature type="region of interest" description="Disordered" evidence="9">
    <location>
        <begin position="132"/>
        <end position="153"/>
    </location>
</feature>
<dbReference type="Pfam" id="PF09532">
    <property type="entry name" value="FDF"/>
    <property type="match status" value="1"/>
</dbReference>
<dbReference type="PANTHER" id="PTHR13586">
    <property type="entry name" value="SCD6 PROTEIN-RELATED"/>
    <property type="match status" value="1"/>
</dbReference>
<evidence type="ECO:0000259" key="11">
    <source>
        <dbReference type="PROSITE" id="PS51513"/>
    </source>
</evidence>
<name>A0AAD8HBF5_9APIA</name>
<feature type="region of interest" description="Disordered" evidence="9">
    <location>
        <begin position="575"/>
        <end position="601"/>
    </location>
</feature>
<dbReference type="AlphaFoldDB" id="A0AAD8HBF5"/>
<reference evidence="14" key="2">
    <citation type="submission" date="2023-05" db="EMBL/GenBank/DDBJ databases">
        <authorList>
            <person name="Schelkunov M.I."/>
        </authorList>
    </citation>
    <scope>NUCLEOTIDE SEQUENCE</scope>
    <source>
        <strain evidence="14">Hsosn_3</strain>
        <tissue evidence="14">Leaf</tissue>
    </source>
</reference>
<dbReference type="Proteomes" id="UP001237642">
    <property type="component" value="Unassembled WGS sequence"/>
</dbReference>
<dbReference type="GO" id="GO:0000932">
    <property type="term" value="C:P-body"/>
    <property type="evidence" value="ECO:0007669"/>
    <property type="project" value="UniProtKB-SubCell"/>
</dbReference>
<feature type="domain" description="DFDF" evidence="10">
    <location>
        <begin position="430"/>
        <end position="466"/>
    </location>
</feature>
<evidence type="ECO:0000259" key="13">
    <source>
        <dbReference type="PROSITE" id="PS52002"/>
    </source>
</evidence>
<evidence type="ECO:0000256" key="8">
    <source>
        <dbReference type="PROSITE-ProRule" id="PRU00869"/>
    </source>
</evidence>
<evidence type="ECO:0000256" key="4">
    <source>
        <dbReference type="ARBA" id="ARBA00022491"/>
    </source>
</evidence>
<dbReference type="PROSITE" id="PS52002">
    <property type="entry name" value="SM"/>
    <property type="match status" value="1"/>
</dbReference>
<proteinExistence type="inferred from homology"/>
<dbReference type="SMART" id="SM01199">
    <property type="entry name" value="FDF"/>
    <property type="match status" value="1"/>
</dbReference>
<dbReference type="PROSITE" id="PS51512">
    <property type="entry name" value="DFDF"/>
    <property type="match status" value="1"/>
</dbReference>
<dbReference type="InterPro" id="IPR047575">
    <property type="entry name" value="Sm"/>
</dbReference>
<dbReference type="InterPro" id="IPR025609">
    <property type="entry name" value="Lsm14-like_N"/>
</dbReference>
<evidence type="ECO:0000259" key="12">
    <source>
        <dbReference type="PROSITE" id="PS51536"/>
    </source>
</evidence>
<evidence type="ECO:0000256" key="7">
    <source>
        <dbReference type="PROSITE-ProRule" id="PRU00846"/>
    </source>
</evidence>
<dbReference type="InterPro" id="IPR025762">
    <property type="entry name" value="DFDF"/>
</dbReference>
<evidence type="ECO:0000256" key="9">
    <source>
        <dbReference type="SAM" id="MobiDB-lite"/>
    </source>
</evidence>
<feature type="compositionally biased region" description="Basic and acidic residues" evidence="9">
    <location>
        <begin position="543"/>
        <end position="554"/>
    </location>
</feature>
<feature type="compositionally biased region" description="Polar residues" evidence="9">
    <location>
        <begin position="132"/>
        <end position="148"/>
    </location>
</feature>
<evidence type="ECO:0000313" key="14">
    <source>
        <dbReference type="EMBL" id="KAK1363072.1"/>
    </source>
</evidence>
<feature type="domain" description="TFG box profile" evidence="12">
    <location>
        <begin position="507"/>
        <end position="527"/>
    </location>
</feature>
<feature type="domain" description="Sm" evidence="13">
    <location>
        <begin position="6"/>
        <end position="89"/>
    </location>
</feature>
<keyword evidence="3" id="KW-0963">Cytoplasm</keyword>
<gene>
    <name evidence="14" type="ORF">POM88_038633</name>
</gene>
<feature type="region of interest" description="Disordered" evidence="9">
    <location>
        <begin position="525"/>
        <end position="554"/>
    </location>
</feature>
<evidence type="ECO:0000259" key="10">
    <source>
        <dbReference type="PROSITE" id="PS51512"/>
    </source>
</evidence>
<dbReference type="EMBL" id="JAUIZM010000009">
    <property type="protein sequence ID" value="KAK1363072.1"/>
    <property type="molecule type" value="Genomic_DNA"/>
</dbReference>
<keyword evidence="4" id="KW-0678">Repressor</keyword>
<dbReference type="InterPro" id="IPR019050">
    <property type="entry name" value="FDF_dom"/>
</dbReference>
<evidence type="ECO:0000256" key="1">
    <source>
        <dbReference type="ARBA" id="ARBA00004201"/>
    </source>
</evidence>
<feature type="domain" description="FFD box profile" evidence="11">
    <location>
        <begin position="487"/>
        <end position="502"/>
    </location>
</feature>
<comment type="similarity">
    <text evidence="2">Belongs to the LSM14 family.</text>
</comment>
<dbReference type="PANTHER" id="PTHR13586:SF0">
    <property type="entry name" value="TRAILER HITCH, ISOFORM H"/>
    <property type="match status" value="1"/>
</dbReference>
<keyword evidence="5" id="KW-0507">mRNA processing</keyword>
<dbReference type="Pfam" id="PF12701">
    <property type="entry name" value="LSM14"/>
    <property type="match status" value="1"/>
</dbReference>
<dbReference type="CDD" id="cd01736">
    <property type="entry name" value="LSm14_N"/>
    <property type="match status" value="1"/>
</dbReference>